<dbReference type="AlphaFoldDB" id="A0A7R9DQE6"/>
<organism evidence="1">
    <name type="scientific">Timema poppense</name>
    <name type="common">Walking stick</name>
    <dbReference type="NCBI Taxonomy" id="170557"/>
    <lineage>
        <taxon>Eukaryota</taxon>
        <taxon>Metazoa</taxon>
        <taxon>Ecdysozoa</taxon>
        <taxon>Arthropoda</taxon>
        <taxon>Hexapoda</taxon>
        <taxon>Insecta</taxon>
        <taxon>Pterygota</taxon>
        <taxon>Neoptera</taxon>
        <taxon>Polyneoptera</taxon>
        <taxon>Phasmatodea</taxon>
        <taxon>Timematodea</taxon>
        <taxon>Timematoidea</taxon>
        <taxon>Timematidae</taxon>
        <taxon>Timema</taxon>
    </lineage>
</organism>
<proteinExistence type="predicted"/>
<sequence length="94" mass="10678">MTTPYATTTLLLNKSVKRPCGLASNIGSFHSGPTPFGFEQSPGVYECHSWSQQRSRPLHQIMPKQSEDKSMCSLYRHYCVIPRRLPLVYQQSCS</sequence>
<evidence type="ECO:0000313" key="1">
    <source>
        <dbReference type="EMBL" id="CAD7418820.1"/>
    </source>
</evidence>
<name>A0A7R9DQE6_TIMPO</name>
<protein>
    <submittedName>
        <fullName evidence="1">Uncharacterized protein</fullName>
    </submittedName>
</protein>
<gene>
    <name evidence="1" type="ORF">TPSB3V08_LOCUS12617</name>
</gene>
<reference evidence="1" key="1">
    <citation type="submission" date="2020-11" db="EMBL/GenBank/DDBJ databases">
        <authorList>
            <person name="Tran Van P."/>
        </authorList>
    </citation>
    <scope>NUCLEOTIDE SEQUENCE</scope>
</reference>
<dbReference type="EMBL" id="OD018636">
    <property type="protein sequence ID" value="CAD7418820.1"/>
    <property type="molecule type" value="Genomic_DNA"/>
</dbReference>
<accession>A0A7R9DQE6</accession>